<dbReference type="InterPro" id="IPR010982">
    <property type="entry name" value="Lambda_DNA-bd_dom_sf"/>
</dbReference>
<protein>
    <submittedName>
        <fullName evidence="5">LacI family transcriptional regulator</fullName>
    </submittedName>
</protein>
<dbReference type="Pfam" id="PF00356">
    <property type="entry name" value="LacI"/>
    <property type="match status" value="1"/>
</dbReference>
<dbReference type="SUPFAM" id="SSF47413">
    <property type="entry name" value="lambda repressor-like DNA-binding domains"/>
    <property type="match status" value="1"/>
</dbReference>
<dbReference type="SMART" id="SM00354">
    <property type="entry name" value="HTH_LACI"/>
    <property type="match status" value="1"/>
</dbReference>
<evidence type="ECO:0000256" key="2">
    <source>
        <dbReference type="ARBA" id="ARBA00023125"/>
    </source>
</evidence>
<dbReference type="STRING" id="1176165.GCA_001584405_00774"/>
<dbReference type="CDD" id="cd01392">
    <property type="entry name" value="HTH_LacI"/>
    <property type="match status" value="1"/>
</dbReference>
<feature type="domain" description="HTH lacI-type" evidence="4">
    <location>
        <begin position="11"/>
        <end position="64"/>
    </location>
</feature>
<evidence type="ECO:0000313" key="6">
    <source>
        <dbReference type="Proteomes" id="UP000242755"/>
    </source>
</evidence>
<organism evidence="5 6">
    <name type="scientific">Brevibacterium ravenspurgense</name>
    <dbReference type="NCBI Taxonomy" id="479117"/>
    <lineage>
        <taxon>Bacteria</taxon>
        <taxon>Bacillati</taxon>
        <taxon>Actinomycetota</taxon>
        <taxon>Actinomycetes</taxon>
        <taxon>Micrococcales</taxon>
        <taxon>Brevibacteriaceae</taxon>
        <taxon>Brevibacterium</taxon>
    </lineage>
</organism>
<keyword evidence="3" id="KW-0804">Transcription</keyword>
<name>A0A2I1IGZ7_9MICO</name>
<gene>
    <name evidence="5" type="ORF">CYJ40_04545</name>
</gene>
<evidence type="ECO:0000259" key="4">
    <source>
        <dbReference type="PROSITE" id="PS50932"/>
    </source>
</evidence>
<evidence type="ECO:0000313" key="5">
    <source>
        <dbReference type="EMBL" id="PKY70404.1"/>
    </source>
</evidence>
<dbReference type="GO" id="GO:0000976">
    <property type="term" value="F:transcription cis-regulatory region binding"/>
    <property type="evidence" value="ECO:0007669"/>
    <property type="project" value="TreeGrafter"/>
</dbReference>
<dbReference type="SUPFAM" id="SSF53822">
    <property type="entry name" value="Periplasmic binding protein-like I"/>
    <property type="match status" value="1"/>
</dbReference>
<dbReference type="PROSITE" id="PS50932">
    <property type="entry name" value="HTH_LACI_2"/>
    <property type="match status" value="1"/>
</dbReference>
<dbReference type="AlphaFoldDB" id="A0A2I1IGZ7"/>
<dbReference type="EMBL" id="PKGO01000004">
    <property type="protein sequence ID" value="PKY70404.1"/>
    <property type="molecule type" value="Genomic_DNA"/>
</dbReference>
<keyword evidence="2" id="KW-0238">DNA-binding</keyword>
<accession>A0A2I1IGZ7</accession>
<dbReference type="Gene3D" id="3.40.50.2300">
    <property type="match status" value="2"/>
</dbReference>
<dbReference type="InterPro" id="IPR028082">
    <property type="entry name" value="Peripla_BP_I"/>
</dbReference>
<dbReference type="InterPro" id="IPR000843">
    <property type="entry name" value="HTH_LacI"/>
</dbReference>
<dbReference type="PANTHER" id="PTHR30146:SF109">
    <property type="entry name" value="HTH-TYPE TRANSCRIPTIONAL REGULATOR GALS"/>
    <property type="match status" value="1"/>
</dbReference>
<evidence type="ECO:0000256" key="1">
    <source>
        <dbReference type="ARBA" id="ARBA00023015"/>
    </source>
</evidence>
<sequence>MSVSQYELSGVSLQQIATAAGISQATASRALRGSSAVAPKTRRAVDIALRTLGVKVPAAPDVKRIAVVTAAPIGPDIEPFTTLIEELTKRIFAVGHVAVQAVTDPGLPPTYELLSSVGVDGVIVVGGGPASSEAQKLAGTELPMLRISHARHTGFAQIIMDSSVGIETAVRHLVQLGHTRIGLAVPEDSAKNSRVSAFRTTMADLLFITGTRDQAPVVVSDPGVLAGAQAAQQLLDTKCTAVISASPDLTVGFLQAAQRLRLRVPDDLSFLAVGDVPDADVFSPPISQVTFDWEQLASTGVREIERLMAGPVDPLPAYWVEPELVLRSSDAPLARR</sequence>
<comment type="caution">
    <text evidence="5">The sequence shown here is derived from an EMBL/GenBank/DDBJ whole genome shotgun (WGS) entry which is preliminary data.</text>
</comment>
<keyword evidence="1" id="KW-0805">Transcription regulation</keyword>
<proteinExistence type="predicted"/>
<dbReference type="Gene3D" id="1.10.260.40">
    <property type="entry name" value="lambda repressor-like DNA-binding domains"/>
    <property type="match status" value="1"/>
</dbReference>
<evidence type="ECO:0000256" key="3">
    <source>
        <dbReference type="ARBA" id="ARBA00023163"/>
    </source>
</evidence>
<dbReference type="Proteomes" id="UP000242755">
    <property type="component" value="Unassembled WGS sequence"/>
</dbReference>
<reference evidence="5 6" key="1">
    <citation type="submission" date="2017-12" db="EMBL/GenBank/DDBJ databases">
        <title>Phylogenetic diversity of female urinary microbiome.</title>
        <authorList>
            <person name="Thomas-White K."/>
            <person name="Wolfe A.J."/>
        </authorList>
    </citation>
    <scope>NUCLEOTIDE SEQUENCE [LARGE SCALE GENOMIC DNA]</scope>
    <source>
        <strain evidence="5 6">UMB0426</strain>
    </source>
</reference>
<dbReference type="Pfam" id="PF13377">
    <property type="entry name" value="Peripla_BP_3"/>
    <property type="match status" value="1"/>
</dbReference>
<dbReference type="PANTHER" id="PTHR30146">
    <property type="entry name" value="LACI-RELATED TRANSCRIPTIONAL REPRESSOR"/>
    <property type="match status" value="1"/>
</dbReference>
<dbReference type="InterPro" id="IPR046335">
    <property type="entry name" value="LacI/GalR-like_sensor"/>
</dbReference>
<dbReference type="GO" id="GO:0003700">
    <property type="term" value="F:DNA-binding transcription factor activity"/>
    <property type="evidence" value="ECO:0007669"/>
    <property type="project" value="TreeGrafter"/>
</dbReference>